<dbReference type="Proteomes" id="UP001140513">
    <property type="component" value="Unassembled WGS sequence"/>
</dbReference>
<feature type="region of interest" description="Disordered" evidence="1">
    <location>
        <begin position="1"/>
        <end position="36"/>
    </location>
</feature>
<feature type="region of interest" description="Disordered" evidence="1">
    <location>
        <begin position="374"/>
        <end position="395"/>
    </location>
</feature>
<gene>
    <name evidence="2" type="ORF">N0V89_009489</name>
</gene>
<evidence type="ECO:0000256" key="1">
    <source>
        <dbReference type="SAM" id="MobiDB-lite"/>
    </source>
</evidence>
<evidence type="ECO:0000313" key="3">
    <source>
        <dbReference type="Proteomes" id="UP001140513"/>
    </source>
</evidence>
<protein>
    <submittedName>
        <fullName evidence="2">Uncharacterized protein</fullName>
    </submittedName>
</protein>
<dbReference type="EMBL" id="JAPEUX010000007">
    <property type="protein sequence ID" value="KAJ4348117.1"/>
    <property type="molecule type" value="Genomic_DNA"/>
</dbReference>
<reference evidence="2" key="1">
    <citation type="submission" date="2022-10" db="EMBL/GenBank/DDBJ databases">
        <title>Tapping the CABI collections for fungal endophytes: first genome assemblies for Collariella, Neodidymelliopsis, Ascochyta clinopodiicola, Didymella pomorum, Didymosphaeria variabile, Neocosmospora piperis and Neocucurbitaria cava.</title>
        <authorList>
            <person name="Hill R."/>
        </authorList>
    </citation>
    <scope>NUCLEOTIDE SEQUENCE</scope>
    <source>
        <strain evidence="2">IMI 356815</strain>
    </source>
</reference>
<sequence length="412" mass="47094">MFLRGDDLGSTTPDEHQTFRVLDDGSKLPLPPTLDPIVVAQKSRSKKEKEQPDVSKFTPFQKKLRENPYAHALASPVRIDRSLSTILPSDLLITLHLKPHATTGEPWLLPLGISSSKVLKHHGPPFRFLAHRQNVQYFTTKKDVWRKALTARHVSHLGTKGLRQLVWRKDMPALLLELLQKRVVDKLAWWYKWRGRLVPIPSPSPSDLDEVEEVSCVLFYGSLKTRADEIQAEVSAIVAEADKWSVYFRSGYGSYFDPHVKPKDGMAKATHNPPTWYEPLVPRLAARAQFPPLEFETTKWRGRKVALYSLTDMLGEERARHLVAGTEYEGDRCWVMKRARHNVPAELLLMQLQSYLAEPGPLWEPQKKILVESVSSPLGSQQNEKTPEKAPTKRSSKLDQFFEVVTERYSKL</sequence>
<organism evidence="2 3">
    <name type="scientific">Didymosphaeria variabile</name>
    <dbReference type="NCBI Taxonomy" id="1932322"/>
    <lineage>
        <taxon>Eukaryota</taxon>
        <taxon>Fungi</taxon>
        <taxon>Dikarya</taxon>
        <taxon>Ascomycota</taxon>
        <taxon>Pezizomycotina</taxon>
        <taxon>Dothideomycetes</taxon>
        <taxon>Pleosporomycetidae</taxon>
        <taxon>Pleosporales</taxon>
        <taxon>Massarineae</taxon>
        <taxon>Didymosphaeriaceae</taxon>
        <taxon>Didymosphaeria</taxon>
    </lineage>
</organism>
<keyword evidence="3" id="KW-1185">Reference proteome</keyword>
<dbReference type="RefSeq" id="XP_056067505.1">
    <property type="nucleotide sequence ID" value="XM_056218240.1"/>
</dbReference>
<evidence type="ECO:0000313" key="2">
    <source>
        <dbReference type="EMBL" id="KAJ4348117.1"/>
    </source>
</evidence>
<feature type="compositionally biased region" description="Polar residues" evidence="1">
    <location>
        <begin position="374"/>
        <end position="384"/>
    </location>
</feature>
<dbReference type="GeneID" id="80913019"/>
<comment type="caution">
    <text evidence="2">The sequence shown here is derived from an EMBL/GenBank/DDBJ whole genome shotgun (WGS) entry which is preliminary data.</text>
</comment>
<proteinExistence type="predicted"/>
<dbReference type="AlphaFoldDB" id="A0A9W9C6L6"/>
<name>A0A9W9C6L6_9PLEO</name>
<feature type="compositionally biased region" description="Basic and acidic residues" evidence="1">
    <location>
        <begin position="1"/>
        <end position="26"/>
    </location>
</feature>
<dbReference type="OrthoDB" id="3363286at2759"/>
<accession>A0A9W9C6L6</accession>